<sequence length="100" mass="11561">MRLKSKNVHNSCTQQSKRSKRQQLERRNPREKASLPSPNCSSPDSHVQSILWLRDGATSRARAVGLIETIHAATTIQISWDLDEISYPQRICLDYWEQEL</sequence>
<organism evidence="2 3">
    <name type="scientific">Solanum stoloniferum</name>
    <dbReference type="NCBI Taxonomy" id="62892"/>
    <lineage>
        <taxon>Eukaryota</taxon>
        <taxon>Viridiplantae</taxon>
        <taxon>Streptophyta</taxon>
        <taxon>Embryophyta</taxon>
        <taxon>Tracheophyta</taxon>
        <taxon>Spermatophyta</taxon>
        <taxon>Magnoliopsida</taxon>
        <taxon>eudicotyledons</taxon>
        <taxon>Gunneridae</taxon>
        <taxon>Pentapetalae</taxon>
        <taxon>asterids</taxon>
        <taxon>lamiids</taxon>
        <taxon>Solanales</taxon>
        <taxon>Solanaceae</taxon>
        <taxon>Solanoideae</taxon>
        <taxon>Solaneae</taxon>
        <taxon>Solanum</taxon>
    </lineage>
</organism>
<protein>
    <recommendedName>
        <fullName evidence="4">Late blight resistance protein</fullName>
    </recommendedName>
</protein>
<gene>
    <name evidence="2" type="ORF">AABB24_007799</name>
</gene>
<accession>A0ABD2UQP7</accession>
<name>A0ABD2UQP7_9SOLN</name>
<evidence type="ECO:0008006" key="4">
    <source>
        <dbReference type="Google" id="ProtNLM"/>
    </source>
</evidence>
<feature type="compositionally biased region" description="Polar residues" evidence="1">
    <location>
        <begin position="36"/>
        <end position="46"/>
    </location>
</feature>
<dbReference type="EMBL" id="JBJKTR010000004">
    <property type="protein sequence ID" value="KAL3370956.1"/>
    <property type="molecule type" value="Genomic_DNA"/>
</dbReference>
<evidence type="ECO:0000256" key="1">
    <source>
        <dbReference type="SAM" id="MobiDB-lite"/>
    </source>
</evidence>
<evidence type="ECO:0000313" key="2">
    <source>
        <dbReference type="EMBL" id="KAL3370956.1"/>
    </source>
</evidence>
<evidence type="ECO:0000313" key="3">
    <source>
        <dbReference type="Proteomes" id="UP001627284"/>
    </source>
</evidence>
<keyword evidence="3" id="KW-1185">Reference proteome</keyword>
<reference evidence="2 3" key="1">
    <citation type="submission" date="2024-05" db="EMBL/GenBank/DDBJ databases">
        <title>De novo assembly of an allotetraploid wild potato.</title>
        <authorList>
            <person name="Hosaka A.J."/>
        </authorList>
    </citation>
    <scope>NUCLEOTIDE SEQUENCE [LARGE SCALE GENOMIC DNA]</scope>
    <source>
        <tissue evidence="2">Young leaves</tissue>
    </source>
</reference>
<comment type="caution">
    <text evidence="2">The sequence shown here is derived from an EMBL/GenBank/DDBJ whole genome shotgun (WGS) entry which is preliminary data.</text>
</comment>
<proteinExistence type="predicted"/>
<feature type="compositionally biased region" description="Basic and acidic residues" evidence="1">
    <location>
        <begin position="22"/>
        <end position="33"/>
    </location>
</feature>
<dbReference type="Proteomes" id="UP001627284">
    <property type="component" value="Unassembled WGS sequence"/>
</dbReference>
<dbReference type="AlphaFoldDB" id="A0ABD2UQP7"/>
<feature type="region of interest" description="Disordered" evidence="1">
    <location>
        <begin position="1"/>
        <end position="46"/>
    </location>
</feature>